<name>A0A455UFU8_9GAMM</name>
<dbReference type="AlphaFoldDB" id="A0A455UFU8"/>
<feature type="compositionally biased region" description="Basic residues" evidence="1">
    <location>
        <begin position="126"/>
        <end position="142"/>
    </location>
</feature>
<dbReference type="EMBL" id="AP019514">
    <property type="protein sequence ID" value="BBI64557.1"/>
    <property type="molecule type" value="Genomic_DNA"/>
</dbReference>
<reference evidence="2 3" key="1">
    <citation type="journal article" date="2019" name="Microbiol. Resour. Announc.">
        <title>Complete Genome Sequence of Halomonas sulfidaeris Strain Esulfide1 Isolated from a Metal Sulfide Rock at a Depth of 2,200 Meters, Obtained Using Nanopore Sequencing.</title>
        <authorList>
            <person name="Saito M."/>
            <person name="Nishigata A."/>
            <person name="Galipon J."/>
            <person name="Arakawa K."/>
        </authorList>
    </citation>
    <scope>NUCLEOTIDE SEQUENCE [LARGE SCALE GENOMIC DNA]</scope>
    <source>
        <strain evidence="2 3">ATCC BAA-803</strain>
    </source>
</reference>
<sequence>MSDNLRPISITLVAEPKQVKRFTLTQWRIAELALGDHGADVLNLQLSMTERAAYRFNLTSTTPRLFVRAGFTGQTPKPDAITASQDVAAGWLDGEQQVLEAAMPMAIQVWLESYLARHGEAPMEMRKKKRKGLGVPKRHPPRSSRNEPPGTLVATKA</sequence>
<dbReference type="KEGG" id="hsr:HSBAA_58630"/>
<dbReference type="InterPro" id="IPR021736">
    <property type="entry name" value="DUF3305"/>
</dbReference>
<evidence type="ECO:0000313" key="3">
    <source>
        <dbReference type="Proteomes" id="UP000320231"/>
    </source>
</evidence>
<accession>A0A455UFU8</accession>
<evidence type="ECO:0000256" key="1">
    <source>
        <dbReference type="SAM" id="MobiDB-lite"/>
    </source>
</evidence>
<organism evidence="2 3">
    <name type="scientific">Vreelandella sulfidaeris</name>
    <dbReference type="NCBI Taxonomy" id="115553"/>
    <lineage>
        <taxon>Bacteria</taxon>
        <taxon>Pseudomonadati</taxon>
        <taxon>Pseudomonadota</taxon>
        <taxon>Gammaproteobacteria</taxon>
        <taxon>Oceanospirillales</taxon>
        <taxon>Halomonadaceae</taxon>
        <taxon>Vreelandella</taxon>
    </lineage>
</organism>
<feature type="region of interest" description="Disordered" evidence="1">
    <location>
        <begin position="122"/>
        <end position="157"/>
    </location>
</feature>
<dbReference type="Pfam" id="PF11749">
    <property type="entry name" value="DUF3305"/>
    <property type="match status" value="1"/>
</dbReference>
<proteinExistence type="predicted"/>
<protein>
    <recommendedName>
        <fullName evidence="4">DUF3305 domain-containing protein</fullName>
    </recommendedName>
</protein>
<dbReference type="Proteomes" id="UP000320231">
    <property type="component" value="Chromosome"/>
</dbReference>
<evidence type="ECO:0008006" key="4">
    <source>
        <dbReference type="Google" id="ProtNLM"/>
    </source>
</evidence>
<gene>
    <name evidence="2" type="ORF">HSBAA_58630</name>
</gene>
<evidence type="ECO:0000313" key="2">
    <source>
        <dbReference type="EMBL" id="BBI64557.1"/>
    </source>
</evidence>